<evidence type="ECO:0000256" key="1">
    <source>
        <dbReference type="ARBA" id="ARBA00022679"/>
    </source>
</evidence>
<dbReference type="RefSeq" id="WP_327093772.1">
    <property type="nucleotide sequence ID" value="NZ_CP109149.1"/>
</dbReference>
<reference evidence="4" key="1">
    <citation type="submission" date="2022-10" db="EMBL/GenBank/DDBJ databases">
        <title>The complete genomes of actinobacterial strains from the NBC collection.</title>
        <authorList>
            <person name="Joergensen T.S."/>
            <person name="Alvarez Arevalo M."/>
            <person name="Sterndorff E.B."/>
            <person name="Faurdal D."/>
            <person name="Vuksanovic O."/>
            <person name="Mourched A.-S."/>
            <person name="Charusanti P."/>
            <person name="Shaw S."/>
            <person name="Blin K."/>
            <person name="Weber T."/>
        </authorList>
    </citation>
    <scope>NUCLEOTIDE SEQUENCE</scope>
    <source>
        <strain evidence="4">NBC_01482</strain>
    </source>
</reference>
<evidence type="ECO:0000313" key="4">
    <source>
        <dbReference type="EMBL" id="WUV48981.1"/>
    </source>
</evidence>
<keyword evidence="1" id="KW-0808">Transferase</keyword>
<name>A0ABZ1Z4L1_9NOCA</name>
<protein>
    <submittedName>
        <fullName evidence="4">1-acyl-sn-glycerol-3-phosphate acyltransferase</fullName>
    </submittedName>
</protein>
<dbReference type="EMBL" id="CP109441">
    <property type="protein sequence ID" value="WUV48981.1"/>
    <property type="molecule type" value="Genomic_DNA"/>
</dbReference>
<keyword evidence="5" id="KW-1185">Reference proteome</keyword>
<gene>
    <name evidence="4" type="ORF">OG563_12750</name>
</gene>
<dbReference type="Proteomes" id="UP001432062">
    <property type="component" value="Chromosome"/>
</dbReference>
<dbReference type="CDD" id="cd07989">
    <property type="entry name" value="LPLAT_AGPAT-like"/>
    <property type="match status" value="1"/>
</dbReference>
<feature type="domain" description="Phospholipid/glycerol acyltransferase" evidence="3">
    <location>
        <begin position="45"/>
        <end position="164"/>
    </location>
</feature>
<dbReference type="InterPro" id="IPR002123">
    <property type="entry name" value="Plipid/glycerol_acylTrfase"/>
</dbReference>
<dbReference type="Pfam" id="PF01553">
    <property type="entry name" value="Acyltransferase"/>
    <property type="match status" value="1"/>
</dbReference>
<dbReference type="SUPFAM" id="SSF69593">
    <property type="entry name" value="Glycerol-3-phosphate (1)-acyltransferase"/>
    <property type="match status" value="1"/>
</dbReference>
<dbReference type="GO" id="GO:0016746">
    <property type="term" value="F:acyltransferase activity"/>
    <property type="evidence" value="ECO:0007669"/>
    <property type="project" value="UniProtKB-KW"/>
</dbReference>
<sequence>MSTATFSEAHVWYRLFKYVLLGPLLRLLGRPEVEGLRHVPRTGPVIIAANHLAMLDSMYLALALPRRVTFLAKQEYFTGTGFKGRFQRWFFTVAGQVPVNRTGGTAAADALTAATKILESGDVWAIHPEGTRSPDGRIYRGRTGALRVAMATGAPVIPVVLAGTDKVNPRGHRLPRFGKVHISFGTPRYYPQLTPTHPAPDTCQVRAATDELMRELAARSGRRYVDRYAATFSNRP</sequence>
<evidence type="ECO:0000256" key="2">
    <source>
        <dbReference type="ARBA" id="ARBA00023315"/>
    </source>
</evidence>
<evidence type="ECO:0000259" key="3">
    <source>
        <dbReference type="SMART" id="SM00563"/>
    </source>
</evidence>
<dbReference type="SMART" id="SM00563">
    <property type="entry name" value="PlsC"/>
    <property type="match status" value="1"/>
</dbReference>
<proteinExistence type="predicted"/>
<dbReference type="PANTHER" id="PTHR10434">
    <property type="entry name" value="1-ACYL-SN-GLYCEROL-3-PHOSPHATE ACYLTRANSFERASE"/>
    <property type="match status" value="1"/>
</dbReference>
<evidence type="ECO:0000313" key="5">
    <source>
        <dbReference type="Proteomes" id="UP001432062"/>
    </source>
</evidence>
<dbReference type="PANTHER" id="PTHR10434:SF11">
    <property type="entry name" value="1-ACYL-SN-GLYCEROL-3-PHOSPHATE ACYLTRANSFERASE"/>
    <property type="match status" value="1"/>
</dbReference>
<organism evidence="4 5">
    <name type="scientific">Nocardia vinacea</name>
    <dbReference type="NCBI Taxonomy" id="96468"/>
    <lineage>
        <taxon>Bacteria</taxon>
        <taxon>Bacillati</taxon>
        <taxon>Actinomycetota</taxon>
        <taxon>Actinomycetes</taxon>
        <taxon>Mycobacteriales</taxon>
        <taxon>Nocardiaceae</taxon>
        <taxon>Nocardia</taxon>
    </lineage>
</organism>
<accession>A0ABZ1Z4L1</accession>
<keyword evidence="2 4" id="KW-0012">Acyltransferase</keyword>